<evidence type="ECO:0000313" key="10">
    <source>
        <dbReference type="Proteomes" id="UP000829291"/>
    </source>
</evidence>
<dbReference type="GO" id="GO:0005737">
    <property type="term" value="C:cytoplasm"/>
    <property type="evidence" value="ECO:0007669"/>
    <property type="project" value="UniProtKB-SubCell"/>
</dbReference>
<evidence type="ECO:0000256" key="6">
    <source>
        <dbReference type="ARBA" id="ARBA00022679"/>
    </source>
</evidence>
<dbReference type="AlphaFoldDB" id="A0A6J0B5B3"/>
<dbReference type="KEGG" id="nlo:107216599"/>
<evidence type="ECO:0000256" key="2">
    <source>
        <dbReference type="ARBA" id="ARBA00004496"/>
    </source>
</evidence>
<dbReference type="Gene3D" id="3.40.50.150">
    <property type="entry name" value="Vaccinia Virus protein VP39"/>
    <property type="match status" value="1"/>
</dbReference>
<keyword evidence="10" id="KW-1185">Reference proteome</keyword>
<evidence type="ECO:0000256" key="1">
    <source>
        <dbReference type="ARBA" id="ARBA00004123"/>
    </source>
</evidence>
<organism evidence="11">
    <name type="scientific">Neodiprion lecontei</name>
    <name type="common">Redheaded pine sawfly</name>
    <dbReference type="NCBI Taxonomy" id="441921"/>
    <lineage>
        <taxon>Eukaryota</taxon>
        <taxon>Metazoa</taxon>
        <taxon>Ecdysozoa</taxon>
        <taxon>Arthropoda</taxon>
        <taxon>Hexapoda</taxon>
        <taxon>Insecta</taxon>
        <taxon>Pterygota</taxon>
        <taxon>Neoptera</taxon>
        <taxon>Endopterygota</taxon>
        <taxon>Hymenoptera</taxon>
        <taxon>Tenthredinoidea</taxon>
        <taxon>Diprionidae</taxon>
        <taxon>Diprioninae</taxon>
        <taxon>Neodiprion</taxon>
    </lineage>
</organism>
<evidence type="ECO:0000313" key="11">
    <source>
        <dbReference type="RefSeq" id="XP_015509326.2"/>
    </source>
</evidence>
<keyword evidence="4" id="KW-0963">Cytoplasm</keyword>
<dbReference type="GeneID" id="107216599"/>
<dbReference type="InParanoid" id="A0A6J0B5B3"/>
<gene>
    <name evidence="11" type="primary">LOC107216599</name>
</gene>
<comment type="similarity">
    <text evidence="9">Belongs to the methyltransferase superfamily. METTL18 family.</text>
</comment>
<dbReference type="InterPro" id="IPR029063">
    <property type="entry name" value="SAM-dependent_MTases_sf"/>
</dbReference>
<dbReference type="Proteomes" id="UP000829291">
    <property type="component" value="Chromosome 2"/>
</dbReference>
<keyword evidence="5 11" id="KW-0489">Methyltransferase</keyword>
<name>A0A6J0B5B3_NEOLC</name>
<dbReference type="CDD" id="cd02440">
    <property type="entry name" value="AdoMet_MTases"/>
    <property type="match status" value="1"/>
</dbReference>
<evidence type="ECO:0000256" key="4">
    <source>
        <dbReference type="ARBA" id="ARBA00022490"/>
    </source>
</evidence>
<evidence type="ECO:0000256" key="5">
    <source>
        <dbReference type="ARBA" id="ARBA00022603"/>
    </source>
</evidence>
<keyword evidence="8" id="KW-0539">Nucleus</keyword>
<dbReference type="PANTHER" id="PTHR14614:SF39">
    <property type="entry name" value="HISTIDINE PROTEIN METHYLTRANSFERASE 1 HOMOLOG"/>
    <property type="match status" value="1"/>
</dbReference>
<protein>
    <recommendedName>
        <fullName evidence="3">protein-histidine N-methyltransferase</fullName>
        <ecNumber evidence="3">2.1.1.85</ecNumber>
    </recommendedName>
</protein>
<comment type="subcellular location">
    <subcellularLocation>
        <location evidence="2">Cytoplasm</location>
    </subcellularLocation>
    <subcellularLocation>
        <location evidence="1">Nucleus</location>
    </subcellularLocation>
</comment>
<dbReference type="InterPro" id="IPR019410">
    <property type="entry name" value="Methyltransf_16"/>
</dbReference>
<keyword evidence="6" id="KW-0808">Transferase</keyword>
<reference evidence="11" key="1">
    <citation type="submission" date="2025-08" db="UniProtKB">
        <authorList>
            <consortium name="RefSeq"/>
        </authorList>
    </citation>
    <scope>IDENTIFICATION</scope>
    <source>
        <tissue evidence="11">Thorax and Abdomen</tissue>
    </source>
</reference>
<dbReference type="SUPFAM" id="SSF53335">
    <property type="entry name" value="S-adenosyl-L-methionine-dependent methyltransferases"/>
    <property type="match status" value="1"/>
</dbReference>
<accession>A0A6J0B5B3</accession>
<evidence type="ECO:0000256" key="9">
    <source>
        <dbReference type="ARBA" id="ARBA00038126"/>
    </source>
</evidence>
<evidence type="ECO:0000256" key="8">
    <source>
        <dbReference type="ARBA" id="ARBA00023242"/>
    </source>
</evidence>
<dbReference type="GO" id="GO:0032259">
    <property type="term" value="P:methylation"/>
    <property type="evidence" value="ECO:0007669"/>
    <property type="project" value="UniProtKB-KW"/>
</dbReference>
<evidence type="ECO:0000256" key="7">
    <source>
        <dbReference type="ARBA" id="ARBA00022691"/>
    </source>
</evidence>
<dbReference type="EC" id="2.1.1.85" evidence="3"/>
<dbReference type="PANTHER" id="PTHR14614">
    <property type="entry name" value="HEPATOCELLULAR CARCINOMA-ASSOCIATED ANTIGEN"/>
    <property type="match status" value="1"/>
</dbReference>
<evidence type="ECO:0000256" key="3">
    <source>
        <dbReference type="ARBA" id="ARBA00012533"/>
    </source>
</evidence>
<keyword evidence="7" id="KW-0949">S-adenosyl-L-methionine</keyword>
<sequence length="286" mass="32783">MFKFGFSVDNAKEENDKVESIGTVLDWFPAVKIEVSHEQLSKKCCEDDDFKECDLFYDVRLKLIHSDKVVIDLQQENCENIVEAESQHSDLIPAKYEGGLKVWECSYDLGKYLIGDKIPLENKSVLDLGCGTGIIGILALLNGASVHFQDYNTEVIKSVTIPNVILNINDRKHVQERCAFFSGDWASFIQLRGELYRNDYEKYDLILTSETIYNPDNQKKLHNIFKTQLKKNGSAYVAGKVYYFGVGGGMRQFEDLVEKEKIFETKTVWNSDEGVQREILKLTFRT</sequence>
<dbReference type="FunCoup" id="A0A6J0B5B3">
    <property type="interactions" value="2245"/>
</dbReference>
<dbReference type="RefSeq" id="XP_015509326.2">
    <property type="nucleotide sequence ID" value="XM_015653840.2"/>
</dbReference>
<dbReference type="GO" id="GO:0005634">
    <property type="term" value="C:nucleus"/>
    <property type="evidence" value="ECO:0007669"/>
    <property type="project" value="UniProtKB-SubCell"/>
</dbReference>
<dbReference type="Pfam" id="PF10294">
    <property type="entry name" value="Methyltransf_16"/>
    <property type="match status" value="1"/>
</dbReference>
<dbReference type="GO" id="GO:0018064">
    <property type="term" value="F:protein-L-histidine N-tele-methyltransferase activity"/>
    <property type="evidence" value="ECO:0007669"/>
    <property type="project" value="UniProtKB-EC"/>
</dbReference>
<dbReference type="OrthoDB" id="1723750at2759"/>
<proteinExistence type="inferred from homology"/>